<dbReference type="RefSeq" id="WP_140914756.1">
    <property type="nucleotide sequence ID" value="NZ_VHHP01000003.1"/>
</dbReference>
<dbReference type="NCBIfam" id="NF045939">
    <property type="entry name" value="MHJ_0274_fam"/>
    <property type="match status" value="1"/>
</dbReference>
<evidence type="ECO:0000256" key="1">
    <source>
        <dbReference type="SAM" id="Phobius"/>
    </source>
</evidence>
<dbReference type="EMBL" id="VHHP01000003">
    <property type="protein sequence ID" value="TPR54067.1"/>
    <property type="molecule type" value="Genomic_DNA"/>
</dbReference>
<feature type="transmembrane region" description="Helical" evidence="1">
    <location>
        <begin position="28"/>
        <end position="47"/>
    </location>
</feature>
<comment type="caution">
    <text evidence="2">The sequence shown here is derived from an EMBL/GenBank/DDBJ whole genome shotgun (WGS) entry which is preliminary data.</text>
</comment>
<dbReference type="Proteomes" id="UP000316851">
    <property type="component" value="Unassembled WGS sequence"/>
</dbReference>
<keyword evidence="3" id="KW-1185">Reference proteome</keyword>
<evidence type="ECO:0000313" key="3">
    <source>
        <dbReference type="Proteomes" id="UP000316851"/>
    </source>
</evidence>
<keyword evidence="1" id="KW-0812">Transmembrane</keyword>
<keyword evidence="1" id="KW-0472">Membrane</keyword>
<sequence>MNNLVVFTNDNTVVIPQTEQKQSSAANYIVYVLLAVVLAFVIGYLIWKLVKNKVQKKKLEKIEAKKAEETLSSYYEYILSFEEVIKYAQNELKNFEVSIGDRTMGEIKNGSKKLLYKLISRDDFASSFVNNEQYKTFVEHAELINITPCNLWDKKIPETIKYFADQYELVPEGEKKQNYLELVRKSIENQYYA</sequence>
<reference evidence="2" key="1">
    <citation type="submission" date="2019-06" db="EMBL/GenBank/DDBJ databases">
        <title>Mycoplasma neophronis type strain whole genome sequence.</title>
        <authorList>
            <person name="Spergser J."/>
        </authorList>
    </citation>
    <scope>NUCLEOTIDE SEQUENCE [LARGE SCALE GENOMIC DNA]</scope>
    <source>
        <strain evidence="2">DSM 24097</strain>
    </source>
</reference>
<protein>
    <recommendedName>
        <fullName evidence="4">DUF4129 domain-containing protein</fullName>
    </recommendedName>
</protein>
<organism evidence="2 3">
    <name type="scientific">Metamycoplasma neophronis</name>
    <dbReference type="NCBI Taxonomy" id="872983"/>
    <lineage>
        <taxon>Bacteria</taxon>
        <taxon>Bacillati</taxon>
        <taxon>Mycoplasmatota</taxon>
        <taxon>Mycoplasmoidales</taxon>
        <taxon>Metamycoplasmataceae</taxon>
        <taxon>Metamycoplasma</taxon>
    </lineage>
</organism>
<evidence type="ECO:0008006" key="4">
    <source>
        <dbReference type="Google" id="ProtNLM"/>
    </source>
</evidence>
<evidence type="ECO:0000313" key="2">
    <source>
        <dbReference type="EMBL" id="TPR54067.1"/>
    </source>
</evidence>
<proteinExistence type="predicted"/>
<accession>A0ABY2Z0X9</accession>
<gene>
    <name evidence="2" type="ORF">FJR74_01335</name>
</gene>
<name>A0ABY2Z0X9_9BACT</name>
<keyword evidence="1" id="KW-1133">Transmembrane helix</keyword>